<keyword evidence="1" id="KW-0012">Acyltransferase</keyword>
<accession>A0AC61R0Q0</accession>
<keyword evidence="1" id="KW-0808">Transferase</keyword>
<dbReference type="EMBL" id="SRZB01000006">
    <property type="protein sequence ID" value="TGX99644.1"/>
    <property type="molecule type" value="Genomic_DNA"/>
</dbReference>
<keyword evidence="2" id="KW-1185">Reference proteome</keyword>
<evidence type="ECO:0000313" key="2">
    <source>
        <dbReference type="Proteomes" id="UP000307720"/>
    </source>
</evidence>
<reference evidence="1" key="1">
    <citation type="submission" date="2019-04" db="EMBL/GenBank/DDBJ databases">
        <title>Microbes associate with the intestines of laboratory mice.</title>
        <authorList>
            <person name="Navarre W."/>
            <person name="Wong E."/>
            <person name="Huang K."/>
            <person name="Tropini C."/>
            <person name="Ng K."/>
            <person name="Yu B."/>
        </authorList>
    </citation>
    <scope>NUCLEOTIDE SEQUENCE</scope>
    <source>
        <strain evidence="1">NM72_1-8</strain>
    </source>
</reference>
<dbReference type="Proteomes" id="UP000307720">
    <property type="component" value="Unassembled WGS sequence"/>
</dbReference>
<gene>
    <name evidence="1" type="ORF">E5357_05030</name>
</gene>
<proteinExistence type="predicted"/>
<organism evidence="1 2">
    <name type="scientific">Hominisplanchenecus murintestinalis</name>
    <dbReference type="NCBI Taxonomy" id="2941517"/>
    <lineage>
        <taxon>Bacteria</taxon>
        <taxon>Bacillati</taxon>
        <taxon>Bacillota</taxon>
        <taxon>Clostridia</taxon>
        <taxon>Lachnospirales</taxon>
        <taxon>Lachnospiraceae</taxon>
        <taxon>Hominisplanchenecus</taxon>
    </lineage>
</organism>
<comment type="caution">
    <text evidence="1">The sequence shown here is derived from an EMBL/GenBank/DDBJ whole genome shotgun (WGS) entry which is preliminary data.</text>
</comment>
<name>A0AC61R0Q0_9FIRM</name>
<sequence length="245" mass="27871">MIRLFLILILVVCFLILSIPVLFAEWVIGKISPHARDISSLRIIQFVFKLVMRITGSKVTVLGEENIPRDTAVLYIANHRSLFDTVLTYSRCPGLTGYVSKDSMAKVPLLSIWMKRLYCLFLNRTDIREGMKTILAGIEQMKNGISMCIFPEGTRNKEPDAPMLPFKEGSFKMAEKSGCPIIPIALTNTADILENHFPRIKPANVILEYGKPIYIKELDKENRKFLGAYTQKIIQDMLDSQQNML</sequence>
<evidence type="ECO:0000313" key="1">
    <source>
        <dbReference type="EMBL" id="TGX99644.1"/>
    </source>
</evidence>
<protein>
    <submittedName>
        <fullName evidence="1">1-acyl-sn-glycerol-3-phosphate acyltransferase</fullName>
    </submittedName>
</protein>